<evidence type="ECO:0000313" key="2">
    <source>
        <dbReference type="Proteomes" id="UP000637383"/>
    </source>
</evidence>
<dbReference type="RefSeq" id="WP_190957066.1">
    <property type="nucleotide sequence ID" value="NZ_JACJTU010000021.1"/>
</dbReference>
<dbReference type="Proteomes" id="UP000637383">
    <property type="component" value="Unassembled WGS sequence"/>
</dbReference>
<name>A0ABR8KAA7_9NOSO</name>
<evidence type="ECO:0000313" key="1">
    <source>
        <dbReference type="EMBL" id="MBD2736430.1"/>
    </source>
</evidence>
<gene>
    <name evidence="1" type="ORF">H6H03_21485</name>
</gene>
<sequence>MSIVVIGDRATGKTSMVRALSENGKYVKVSDGKNLAGELYNPDTKAIASTTQLEQKGLKSRRIIWIFSQLLKCKLV</sequence>
<reference evidence="1 2" key="1">
    <citation type="journal article" date="2020" name="ISME J.">
        <title>Comparative genomics reveals insights into cyanobacterial evolution and habitat adaptation.</title>
        <authorList>
            <person name="Chen M.Y."/>
            <person name="Teng W.K."/>
            <person name="Zhao L."/>
            <person name="Hu C.X."/>
            <person name="Zhou Y.K."/>
            <person name="Han B.P."/>
            <person name="Song L.R."/>
            <person name="Shu W.S."/>
        </authorList>
    </citation>
    <scope>NUCLEOTIDE SEQUENCE [LARGE SCALE GENOMIC DNA]</scope>
    <source>
        <strain evidence="1 2">FACHB-159</strain>
    </source>
</reference>
<organism evidence="1 2">
    <name type="scientific">Nostoc paludosum FACHB-159</name>
    <dbReference type="NCBI Taxonomy" id="2692908"/>
    <lineage>
        <taxon>Bacteria</taxon>
        <taxon>Bacillati</taxon>
        <taxon>Cyanobacteriota</taxon>
        <taxon>Cyanophyceae</taxon>
        <taxon>Nostocales</taxon>
        <taxon>Nostocaceae</taxon>
        <taxon>Nostoc</taxon>
    </lineage>
</organism>
<comment type="caution">
    <text evidence="1">The sequence shown here is derived from an EMBL/GenBank/DDBJ whole genome shotgun (WGS) entry which is preliminary data.</text>
</comment>
<dbReference type="EMBL" id="JACJTU010000021">
    <property type="protein sequence ID" value="MBD2736430.1"/>
    <property type="molecule type" value="Genomic_DNA"/>
</dbReference>
<protein>
    <submittedName>
        <fullName evidence="1">Uncharacterized protein</fullName>
    </submittedName>
</protein>
<keyword evidence="2" id="KW-1185">Reference proteome</keyword>
<proteinExistence type="predicted"/>
<accession>A0ABR8KAA7</accession>